<sequence length="119" mass="13252">MNAALRILHSLASRHTWRLDVPAGTSTAVLVCLCGKTERVTVPDGTTRCFCRDVGCDGWRAYIAHFTDTYGRLPSDNDIDLDDALHAAYEDLLEQVAAAGPPPKIRDIFARLWDREVPR</sequence>
<dbReference type="Proteomes" id="UP000256661">
    <property type="component" value="Unassembled WGS sequence"/>
</dbReference>
<protein>
    <submittedName>
        <fullName evidence="1">Uncharacterized protein</fullName>
    </submittedName>
</protein>
<dbReference type="EMBL" id="QTTT01000001">
    <property type="protein sequence ID" value="REF00349.1"/>
    <property type="molecule type" value="Genomic_DNA"/>
</dbReference>
<name>A0A3D9SWY6_9ACTN</name>
<comment type="caution">
    <text evidence="1">The sequence shown here is derived from an EMBL/GenBank/DDBJ whole genome shotgun (WGS) entry which is preliminary data.</text>
</comment>
<evidence type="ECO:0000313" key="2">
    <source>
        <dbReference type="Proteomes" id="UP000256661"/>
    </source>
</evidence>
<keyword evidence="2" id="KW-1185">Reference proteome</keyword>
<proteinExistence type="predicted"/>
<accession>A0A3D9SWY6</accession>
<dbReference type="AlphaFoldDB" id="A0A3D9SWY6"/>
<reference evidence="1 2" key="1">
    <citation type="submission" date="2018-08" db="EMBL/GenBank/DDBJ databases">
        <title>Sequencing the genomes of 1000 actinobacteria strains.</title>
        <authorList>
            <person name="Klenk H.-P."/>
        </authorList>
    </citation>
    <scope>NUCLEOTIDE SEQUENCE [LARGE SCALE GENOMIC DNA]</scope>
    <source>
        <strain evidence="1 2">DSM 43927</strain>
    </source>
</reference>
<organism evidence="1 2">
    <name type="scientific">Thermomonospora umbrina</name>
    <dbReference type="NCBI Taxonomy" id="111806"/>
    <lineage>
        <taxon>Bacteria</taxon>
        <taxon>Bacillati</taxon>
        <taxon>Actinomycetota</taxon>
        <taxon>Actinomycetes</taxon>
        <taxon>Streptosporangiales</taxon>
        <taxon>Thermomonosporaceae</taxon>
        <taxon>Thermomonospora</taxon>
    </lineage>
</organism>
<dbReference type="RefSeq" id="WP_116025512.1">
    <property type="nucleotide sequence ID" value="NZ_QTTT01000001.1"/>
</dbReference>
<evidence type="ECO:0000313" key="1">
    <source>
        <dbReference type="EMBL" id="REF00349.1"/>
    </source>
</evidence>
<gene>
    <name evidence="1" type="ORF">DFJ69_5881</name>
</gene>